<comment type="cofactor">
    <cofactor evidence="1">
        <name>FAD</name>
        <dbReference type="ChEBI" id="CHEBI:57692"/>
    </cofactor>
</comment>
<evidence type="ECO:0000256" key="2">
    <source>
        <dbReference type="ARBA" id="ARBA00022630"/>
    </source>
</evidence>
<evidence type="ECO:0000256" key="3">
    <source>
        <dbReference type="ARBA" id="ARBA00022714"/>
    </source>
</evidence>
<sequence>MKPSFDFQLVLLEKIKFEGTDVMSFRFSQILDKLEKYQVPPLFEYTAGQYAYFNLGDVVGDPRGPTRHFTVSSSPTENFMMLSTKIRESPYKQRLSILEVGDRVYVSGPEGEFVLPEDYSKPLIFLSGGIGVTPFRSMINYATDKQLPLKIIMFDSNKNQQNILFKKEFDDWTSLNKNLQIIYTLSDDNSNENNVSTTEEWKGEKGRVDKEMILKYVDKNTLNDAIFYISGPPDMLKSMQLLLEKELEIPKERIKVEEFTGY</sequence>
<dbReference type="Gene3D" id="2.40.30.10">
    <property type="entry name" value="Translation factors"/>
    <property type="match status" value="1"/>
</dbReference>
<dbReference type="InterPro" id="IPR001433">
    <property type="entry name" value="OxRdtase_FAD/NAD-bd"/>
</dbReference>
<dbReference type="InterPro" id="IPR017938">
    <property type="entry name" value="Riboflavin_synthase-like_b-brl"/>
</dbReference>
<dbReference type="AlphaFoldDB" id="A0A557SXE6"/>
<feature type="domain" description="FAD-binding FR-type" evidence="9">
    <location>
        <begin position="4"/>
        <end position="116"/>
    </location>
</feature>
<name>A0A557SXE6_9ARCH</name>
<evidence type="ECO:0000259" key="9">
    <source>
        <dbReference type="PROSITE" id="PS51384"/>
    </source>
</evidence>
<evidence type="ECO:0000313" key="10">
    <source>
        <dbReference type="EMBL" id="TVP41276.1"/>
    </source>
</evidence>
<dbReference type="InterPro" id="IPR001709">
    <property type="entry name" value="Flavoprot_Pyr_Nucl_cyt_Rdtase"/>
</dbReference>
<keyword evidence="7" id="KW-0408">Iron</keyword>
<dbReference type="PANTHER" id="PTHR47354">
    <property type="entry name" value="NADH OXIDOREDUCTASE HCR"/>
    <property type="match status" value="1"/>
</dbReference>
<dbReference type="InterPro" id="IPR050415">
    <property type="entry name" value="MRET"/>
</dbReference>
<dbReference type="Proteomes" id="UP000315289">
    <property type="component" value="Unassembled WGS sequence"/>
</dbReference>
<dbReference type="PROSITE" id="PS51384">
    <property type="entry name" value="FAD_FR"/>
    <property type="match status" value="1"/>
</dbReference>
<keyword evidence="11" id="KW-1185">Reference proteome</keyword>
<dbReference type="PRINTS" id="PR00410">
    <property type="entry name" value="PHEHYDRXLASE"/>
</dbReference>
<evidence type="ECO:0000256" key="1">
    <source>
        <dbReference type="ARBA" id="ARBA00001974"/>
    </source>
</evidence>
<dbReference type="GO" id="GO:0046872">
    <property type="term" value="F:metal ion binding"/>
    <property type="evidence" value="ECO:0007669"/>
    <property type="project" value="UniProtKB-KW"/>
</dbReference>
<gene>
    <name evidence="10" type="ORF">NARC_40239</name>
</gene>
<keyword evidence="8" id="KW-0411">Iron-sulfur</keyword>
<dbReference type="Pfam" id="PF00175">
    <property type="entry name" value="NAD_binding_1"/>
    <property type="match status" value="1"/>
</dbReference>
<evidence type="ECO:0000256" key="7">
    <source>
        <dbReference type="ARBA" id="ARBA00023004"/>
    </source>
</evidence>
<keyword evidence="6" id="KW-0560">Oxidoreductase</keyword>
<evidence type="ECO:0000256" key="6">
    <source>
        <dbReference type="ARBA" id="ARBA00023002"/>
    </source>
</evidence>
<evidence type="ECO:0000256" key="8">
    <source>
        <dbReference type="ARBA" id="ARBA00023014"/>
    </source>
</evidence>
<dbReference type="RefSeq" id="WP_144729491.1">
    <property type="nucleotide sequence ID" value="NZ_ML675580.1"/>
</dbReference>
<keyword evidence="4" id="KW-0479">Metal-binding</keyword>
<dbReference type="InterPro" id="IPR017927">
    <property type="entry name" value="FAD-bd_FR_type"/>
</dbReference>
<accession>A0A557SXE6</accession>
<dbReference type="GO" id="GO:0016491">
    <property type="term" value="F:oxidoreductase activity"/>
    <property type="evidence" value="ECO:0007669"/>
    <property type="project" value="UniProtKB-KW"/>
</dbReference>
<keyword evidence="3" id="KW-0001">2Fe-2S</keyword>
<dbReference type="SUPFAM" id="SSF52343">
    <property type="entry name" value="Ferredoxin reductase-like, C-terminal NADP-linked domain"/>
    <property type="match status" value="1"/>
</dbReference>
<dbReference type="PRINTS" id="PR00371">
    <property type="entry name" value="FPNCR"/>
</dbReference>
<dbReference type="Gene3D" id="3.40.50.80">
    <property type="entry name" value="Nucleotide-binding domain of ferredoxin-NADP reductase (FNR) module"/>
    <property type="match status" value="1"/>
</dbReference>
<dbReference type="CDD" id="cd00322">
    <property type="entry name" value="FNR_like"/>
    <property type="match status" value="1"/>
</dbReference>
<keyword evidence="5" id="KW-0274">FAD</keyword>
<dbReference type="GO" id="GO:0051537">
    <property type="term" value="F:2 iron, 2 sulfur cluster binding"/>
    <property type="evidence" value="ECO:0007669"/>
    <property type="project" value="UniProtKB-KW"/>
</dbReference>
<reference evidence="10 11" key="1">
    <citation type="journal article" date="2019" name="Front. Microbiol.">
        <title>Ammonia Oxidation by the Arctic Terrestrial Thaumarchaeote Candidatus Nitrosocosmicus arcticus Is Stimulated by Increasing Temperatures.</title>
        <authorList>
            <person name="Alves R.J.E."/>
            <person name="Kerou M."/>
            <person name="Zappe A."/>
            <person name="Bittner R."/>
            <person name="Abby S.S."/>
            <person name="Schmidt H.A."/>
            <person name="Pfeifer K."/>
            <person name="Schleper C."/>
        </authorList>
    </citation>
    <scope>NUCLEOTIDE SEQUENCE [LARGE SCALE GENOMIC DNA]</scope>
    <source>
        <strain evidence="10 11">Kfb</strain>
    </source>
</reference>
<evidence type="ECO:0000313" key="11">
    <source>
        <dbReference type="Proteomes" id="UP000315289"/>
    </source>
</evidence>
<dbReference type="EMBL" id="VOAH01000004">
    <property type="protein sequence ID" value="TVP41276.1"/>
    <property type="molecule type" value="Genomic_DNA"/>
</dbReference>
<comment type="caution">
    <text evidence="10">The sequence shown here is derived from an EMBL/GenBank/DDBJ whole genome shotgun (WGS) entry which is preliminary data.</text>
</comment>
<organism evidence="10 11">
    <name type="scientific">Candidatus Nitrosocosmicus arcticus</name>
    <dbReference type="NCBI Taxonomy" id="2035267"/>
    <lineage>
        <taxon>Archaea</taxon>
        <taxon>Nitrososphaerota</taxon>
        <taxon>Nitrososphaeria</taxon>
        <taxon>Nitrososphaerales</taxon>
        <taxon>Nitrososphaeraceae</taxon>
        <taxon>Candidatus Nitrosocosmicus</taxon>
    </lineage>
</organism>
<dbReference type="InterPro" id="IPR039261">
    <property type="entry name" value="FNR_nucleotide-bd"/>
</dbReference>
<dbReference type="PANTHER" id="PTHR47354:SF6">
    <property type="entry name" value="NADH OXIDOREDUCTASE HCR"/>
    <property type="match status" value="1"/>
</dbReference>
<evidence type="ECO:0000256" key="5">
    <source>
        <dbReference type="ARBA" id="ARBA00022827"/>
    </source>
</evidence>
<dbReference type="SUPFAM" id="SSF63380">
    <property type="entry name" value="Riboflavin synthase domain-like"/>
    <property type="match status" value="1"/>
</dbReference>
<evidence type="ECO:0000256" key="4">
    <source>
        <dbReference type="ARBA" id="ARBA00022723"/>
    </source>
</evidence>
<dbReference type="OrthoDB" id="35401at2157"/>
<protein>
    <submittedName>
        <fullName evidence="10">Flavodoxin reductase (Ferredoxin-NADPH reductase)</fullName>
    </submittedName>
</protein>
<keyword evidence="2" id="KW-0285">Flavoprotein</keyword>
<proteinExistence type="predicted"/>